<gene>
    <name evidence="1" type="ORF">BPOR_0746g00010</name>
</gene>
<comment type="caution">
    <text evidence="1">The sequence shown here is derived from an EMBL/GenBank/DDBJ whole genome shotgun (WGS) entry which is preliminary data.</text>
</comment>
<evidence type="ECO:0000313" key="1">
    <source>
        <dbReference type="EMBL" id="TGO82844.1"/>
    </source>
</evidence>
<sequence>MSPLLRIGQILQGKTNTYTITKQLHLYVFLAHIHDHWRLPNEAKILQRFQSKTAFIRPLLDEIVIPNDPQSIVLRYLDDDLMSETYKKALSRCELEFVARRFWKR</sequence>
<dbReference type="EMBL" id="PQXO01000744">
    <property type="protein sequence ID" value="TGO82844.1"/>
    <property type="molecule type" value="Genomic_DNA"/>
</dbReference>
<keyword evidence="2" id="KW-1185">Reference proteome</keyword>
<name>A0A4Z1KH33_9HELO</name>
<reference evidence="1 2" key="1">
    <citation type="submission" date="2017-12" db="EMBL/GenBank/DDBJ databases">
        <title>Comparative genomics of Botrytis spp.</title>
        <authorList>
            <person name="Valero-Jimenez C.A."/>
            <person name="Tapia P."/>
            <person name="Veloso J."/>
            <person name="Silva-Moreno E."/>
            <person name="Staats M."/>
            <person name="Valdes J.H."/>
            <person name="Van Kan J.A.L."/>
        </authorList>
    </citation>
    <scope>NUCLEOTIDE SEQUENCE [LARGE SCALE GENOMIC DNA]</scope>
    <source>
        <strain evidence="1 2">MUCL3349</strain>
    </source>
</reference>
<evidence type="ECO:0000313" key="2">
    <source>
        <dbReference type="Proteomes" id="UP000297280"/>
    </source>
</evidence>
<accession>A0A4Z1KH33</accession>
<organism evidence="1 2">
    <name type="scientific">Botrytis porri</name>
    <dbReference type="NCBI Taxonomy" id="87229"/>
    <lineage>
        <taxon>Eukaryota</taxon>
        <taxon>Fungi</taxon>
        <taxon>Dikarya</taxon>
        <taxon>Ascomycota</taxon>
        <taxon>Pezizomycotina</taxon>
        <taxon>Leotiomycetes</taxon>
        <taxon>Helotiales</taxon>
        <taxon>Sclerotiniaceae</taxon>
        <taxon>Botrytis</taxon>
    </lineage>
</organism>
<protein>
    <submittedName>
        <fullName evidence="1">Uncharacterized protein</fullName>
    </submittedName>
</protein>
<dbReference type="AlphaFoldDB" id="A0A4Z1KH33"/>
<dbReference type="Proteomes" id="UP000297280">
    <property type="component" value="Unassembled WGS sequence"/>
</dbReference>
<proteinExistence type="predicted"/>